<dbReference type="InterPro" id="IPR036259">
    <property type="entry name" value="MFS_trans_sf"/>
</dbReference>
<keyword evidence="4 6" id="KW-1133">Transmembrane helix</keyword>
<evidence type="ECO:0000256" key="4">
    <source>
        <dbReference type="ARBA" id="ARBA00022989"/>
    </source>
</evidence>
<evidence type="ECO:0000313" key="8">
    <source>
        <dbReference type="EMBL" id="CRL30777.1"/>
    </source>
</evidence>
<dbReference type="GO" id="GO:0022857">
    <property type="term" value="F:transmembrane transporter activity"/>
    <property type="evidence" value="ECO:0007669"/>
    <property type="project" value="InterPro"/>
</dbReference>
<evidence type="ECO:0000256" key="1">
    <source>
        <dbReference type="ARBA" id="ARBA00004141"/>
    </source>
</evidence>
<dbReference type="GO" id="GO:0016020">
    <property type="term" value="C:membrane"/>
    <property type="evidence" value="ECO:0007669"/>
    <property type="project" value="UniProtKB-SubCell"/>
</dbReference>
<feature type="transmembrane region" description="Helical" evidence="6">
    <location>
        <begin position="403"/>
        <end position="424"/>
    </location>
</feature>
<protein>
    <submittedName>
        <fullName evidence="8">Sucrose/H+ symporter, plant</fullName>
    </submittedName>
</protein>
<feature type="transmembrane region" description="Helical" evidence="6">
    <location>
        <begin position="283"/>
        <end position="303"/>
    </location>
</feature>
<dbReference type="InterPro" id="IPR011701">
    <property type="entry name" value="MFS"/>
</dbReference>
<dbReference type="FunFam" id="1.20.1250.20:FF:000034">
    <property type="entry name" value="MFS general substrate transporter"/>
    <property type="match status" value="1"/>
</dbReference>
<dbReference type="FunFam" id="1.20.1250.20:FF:000068">
    <property type="entry name" value="MFS general substrate transporter"/>
    <property type="match status" value="1"/>
</dbReference>
<keyword evidence="3 6" id="KW-0812">Transmembrane</keyword>
<organism evidence="8 9">
    <name type="scientific">Penicillium camemberti (strain FM 013)</name>
    <dbReference type="NCBI Taxonomy" id="1429867"/>
    <lineage>
        <taxon>Eukaryota</taxon>
        <taxon>Fungi</taxon>
        <taxon>Dikarya</taxon>
        <taxon>Ascomycota</taxon>
        <taxon>Pezizomycotina</taxon>
        <taxon>Eurotiomycetes</taxon>
        <taxon>Eurotiomycetidae</taxon>
        <taxon>Eurotiales</taxon>
        <taxon>Aspergillaceae</taxon>
        <taxon>Penicillium</taxon>
    </lineage>
</organism>
<evidence type="ECO:0000256" key="6">
    <source>
        <dbReference type="SAM" id="Phobius"/>
    </source>
</evidence>
<keyword evidence="2" id="KW-0813">Transport</keyword>
<evidence type="ECO:0000256" key="2">
    <source>
        <dbReference type="ARBA" id="ARBA00022448"/>
    </source>
</evidence>
<feature type="transmembrane region" description="Helical" evidence="6">
    <location>
        <begin position="109"/>
        <end position="129"/>
    </location>
</feature>
<feature type="transmembrane region" description="Helical" evidence="6">
    <location>
        <begin position="369"/>
        <end position="391"/>
    </location>
</feature>
<evidence type="ECO:0000256" key="5">
    <source>
        <dbReference type="ARBA" id="ARBA00023136"/>
    </source>
</evidence>
<feature type="transmembrane region" description="Helical" evidence="6">
    <location>
        <begin position="202"/>
        <end position="225"/>
    </location>
</feature>
<feature type="transmembrane region" description="Helical" evidence="6">
    <location>
        <begin position="39"/>
        <end position="56"/>
    </location>
</feature>
<reference evidence="8 9" key="1">
    <citation type="journal article" date="2014" name="Nat. Commun.">
        <title>Multiple recent horizontal transfers of a large genomic region in cheese making fungi.</title>
        <authorList>
            <person name="Cheeseman K."/>
            <person name="Ropars J."/>
            <person name="Renault P."/>
            <person name="Dupont J."/>
            <person name="Gouzy J."/>
            <person name="Branca A."/>
            <person name="Abraham A.L."/>
            <person name="Ceppi M."/>
            <person name="Conseiller E."/>
            <person name="Debuchy R."/>
            <person name="Malagnac F."/>
            <person name="Goarin A."/>
            <person name="Silar P."/>
            <person name="Lacoste S."/>
            <person name="Sallet E."/>
            <person name="Bensimon A."/>
            <person name="Giraud T."/>
            <person name="Brygoo Y."/>
        </authorList>
    </citation>
    <scope>NUCLEOTIDE SEQUENCE [LARGE SCALE GENOMIC DNA]</scope>
    <source>
        <strain evidence="9">FM 013</strain>
    </source>
</reference>
<dbReference type="PANTHER" id="PTHR43791">
    <property type="entry name" value="PERMEASE-RELATED"/>
    <property type="match status" value="1"/>
</dbReference>
<accession>A0A0G4PW87</accession>
<dbReference type="Proteomes" id="UP000053732">
    <property type="component" value="Unassembled WGS sequence"/>
</dbReference>
<feature type="transmembrane region" description="Helical" evidence="6">
    <location>
        <begin position="436"/>
        <end position="456"/>
    </location>
</feature>
<comment type="subcellular location">
    <subcellularLocation>
        <location evidence="1">Membrane</location>
        <topology evidence="1">Multi-pass membrane protein</topology>
    </subcellularLocation>
</comment>
<dbReference type="InterPro" id="IPR020846">
    <property type="entry name" value="MFS_dom"/>
</dbReference>
<feature type="transmembrane region" description="Helical" evidence="6">
    <location>
        <begin position="169"/>
        <end position="190"/>
    </location>
</feature>
<gene>
    <name evidence="8" type="ORF">PCAMFM013_S059g000018</name>
</gene>
<evidence type="ECO:0000313" key="9">
    <source>
        <dbReference type="Proteomes" id="UP000053732"/>
    </source>
</evidence>
<dbReference type="AlphaFoldDB" id="A0A0G4PW87"/>
<feature type="transmembrane region" description="Helical" evidence="6">
    <location>
        <begin position="315"/>
        <end position="334"/>
    </location>
</feature>
<dbReference type="PANTHER" id="PTHR43791:SF18">
    <property type="entry name" value="NICOTINIC ACID TRANSPORTER TNA1, PUTATIVE (AFU_ORTHOLOGUE AFUA_3G03820)-RELATED"/>
    <property type="match status" value="1"/>
</dbReference>
<dbReference type="Pfam" id="PF07690">
    <property type="entry name" value="MFS_1"/>
    <property type="match status" value="1"/>
</dbReference>
<feature type="domain" description="Major facilitator superfamily (MFS) profile" evidence="7">
    <location>
        <begin position="43"/>
        <end position="461"/>
    </location>
</feature>
<dbReference type="Gene3D" id="1.20.1250.20">
    <property type="entry name" value="MFS general substrate transporter like domains"/>
    <property type="match status" value="2"/>
</dbReference>
<sequence length="492" mass="53593">MDSEKETLSQEIAPSPKVDAVGGANQPCPTELRRLLRKIDLRVIPILALLYFLSFLDRGNIGNAEIQGLSTDLNLVGNQYNWCLTIFFFPYSFFEPLCNLLLVRFKPSIWLPSIMVAWGVVTTLLGIVQNYSGLLAARFFLGLSEGGLFPGLAFYVSLWYPRANAQFRLALIFASASMAGAFSGLLAFAISKMDGVGGLEGWRWIFILEGLLTVVCAVLAFFVIWDEPSTATFLSDREKAIIIDLLADSRASSSEGQLEEKSAFDWKQFLAAVLDWQTWMHAISYWGAAVAVYALSLFLPTIIKGLGYSSAIAQLLTIPVYAAASIACIAVGYFSDRMGQRSLFTLVCYGAVFVGFLIAVAPSRFIPGLTYAGCFIAASGSYPAIPGLLALSSNNYAPATKRAVGMAIQIGLGSLGGAAASNFYKKTDAPRYRLGHSLVLAFVALGFLTVVLYYFLCRRINAKRDRGEATASQNPDGIFEMGDKAPTFRYNL</sequence>
<dbReference type="SUPFAM" id="SSF103473">
    <property type="entry name" value="MFS general substrate transporter"/>
    <property type="match status" value="1"/>
</dbReference>
<keyword evidence="9" id="KW-1185">Reference proteome</keyword>
<dbReference type="EMBL" id="HG793192">
    <property type="protein sequence ID" value="CRL30777.1"/>
    <property type="molecule type" value="Genomic_DNA"/>
</dbReference>
<feature type="transmembrane region" description="Helical" evidence="6">
    <location>
        <begin position="79"/>
        <end position="102"/>
    </location>
</feature>
<dbReference type="PROSITE" id="PS50850">
    <property type="entry name" value="MFS"/>
    <property type="match status" value="1"/>
</dbReference>
<keyword evidence="5 6" id="KW-0472">Membrane</keyword>
<feature type="transmembrane region" description="Helical" evidence="6">
    <location>
        <begin position="135"/>
        <end position="157"/>
    </location>
</feature>
<proteinExistence type="predicted"/>
<evidence type="ECO:0000256" key="3">
    <source>
        <dbReference type="ARBA" id="ARBA00022692"/>
    </source>
</evidence>
<name>A0A0G4PW87_PENC3</name>
<evidence type="ECO:0000259" key="7">
    <source>
        <dbReference type="PROSITE" id="PS50850"/>
    </source>
</evidence>
<feature type="transmembrane region" description="Helical" evidence="6">
    <location>
        <begin position="343"/>
        <end position="363"/>
    </location>
</feature>